<evidence type="ECO:0000313" key="3">
    <source>
        <dbReference type="EMBL" id="EYF07427.1"/>
    </source>
</evidence>
<dbReference type="STRING" id="1192034.CAP_0180"/>
<dbReference type="InterPro" id="IPR011990">
    <property type="entry name" value="TPR-like_helical_dom_sf"/>
</dbReference>
<dbReference type="PROSITE" id="PS50005">
    <property type="entry name" value="TPR"/>
    <property type="match status" value="7"/>
</dbReference>
<dbReference type="Pfam" id="PF13176">
    <property type="entry name" value="TPR_7"/>
    <property type="match status" value="5"/>
</dbReference>
<dbReference type="SUPFAM" id="SSF48452">
    <property type="entry name" value="TPR-like"/>
    <property type="match status" value="11"/>
</dbReference>
<feature type="repeat" description="TPR" evidence="1">
    <location>
        <begin position="3203"/>
        <end position="3236"/>
    </location>
</feature>
<dbReference type="Pfam" id="PF13424">
    <property type="entry name" value="TPR_12"/>
    <property type="match status" value="1"/>
</dbReference>
<dbReference type="PANTHER" id="PTHR12558">
    <property type="entry name" value="CELL DIVISION CYCLE 16,23,27"/>
    <property type="match status" value="1"/>
</dbReference>
<dbReference type="eggNOG" id="COG3071">
    <property type="taxonomic scope" value="Bacteria"/>
</dbReference>
<evidence type="ECO:0000256" key="1">
    <source>
        <dbReference type="PROSITE-ProRule" id="PRU00339"/>
    </source>
</evidence>
<dbReference type="eggNOG" id="COG2956">
    <property type="taxonomic scope" value="Bacteria"/>
</dbReference>
<dbReference type="Proteomes" id="UP000019678">
    <property type="component" value="Unassembled WGS sequence"/>
</dbReference>
<keyword evidence="4" id="KW-1185">Reference proteome</keyword>
<proteinExistence type="predicted"/>
<name>A0A017TET5_9BACT</name>
<dbReference type="eggNOG" id="COG5373">
    <property type="taxonomic scope" value="Bacteria"/>
</dbReference>
<dbReference type="InterPro" id="IPR019734">
    <property type="entry name" value="TPR_rpt"/>
</dbReference>
<organism evidence="3 4">
    <name type="scientific">Chondromyces apiculatus DSM 436</name>
    <dbReference type="NCBI Taxonomy" id="1192034"/>
    <lineage>
        <taxon>Bacteria</taxon>
        <taxon>Pseudomonadati</taxon>
        <taxon>Myxococcota</taxon>
        <taxon>Polyangia</taxon>
        <taxon>Polyangiales</taxon>
        <taxon>Polyangiaceae</taxon>
        <taxon>Chondromyces</taxon>
    </lineage>
</organism>
<dbReference type="SMART" id="SM00028">
    <property type="entry name" value="TPR"/>
    <property type="match status" value="32"/>
</dbReference>
<feature type="repeat" description="TPR" evidence="1">
    <location>
        <begin position="3456"/>
        <end position="3489"/>
    </location>
</feature>
<feature type="region of interest" description="Disordered" evidence="2">
    <location>
        <begin position="370"/>
        <end position="474"/>
    </location>
</feature>
<dbReference type="EMBL" id="ASRX01000010">
    <property type="protein sequence ID" value="EYF07427.1"/>
    <property type="molecule type" value="Genomic_DNA"/>
</dbReference>
<evidence type="ECO:0000313" key="4">
    <source>
        <dbReference type="Proteomes" id="UP000019678"/>
    </source>
</evidence>
<reference evidence="3 4" key="1">
    <citation type="submission" date="2013-05" db="EMBL/GenBank/DDBJ databases">
        <title>Genome assembly of Chondromyces apiculatus DSM 436.</title>
        <authorList>
            <person name="Sharma G."/>
            <person name="Khatri I."/>
            <person name="Kaur C."/>
            <person name="Mayilraj S."/>
            <person name="Subramanian S."/>
        </authorList>
    </citation>
    <scope>NUCLEOTIDE SEQUENCE [LARGE SCALE GENOMIC DNA]</scope>
    <source>
        <strain evidence="3 4">DSM 436</strain>
    </source>
</reference>
<feature type="repeat" description="TPR" evidence="1">
    <location>
        <begin position="1649"/>
        <end position="1682"/>
    </location>
</feature>
<dbReference type="PANTHER" id="PTHR12558:SF13">
    <property type="entry name" value="CELL DIVISION CYCLE PROTEIN 27 HOMOLOG"/>
    <property type="match status" value="1"/>
</dbReference>
<feature type="compositionally biased region" description="Low complexity" evidence="2">
    <location>
        <begin position="372"/>
        <end position="403"/>
    </location>
</feature>
<sequence length="3816" mass="431026">MDLEQRLVHLESIHDWHGLVEELEKGIASETDATKKASFHLQLGQVLEGKFLQSVKALKHFQDAYKMNPALIGALAHARAIYWDLGKVNMVQKLLELELRNAAEGEPSSLLLIELGDVLCDAGDVERATSSYAKALAATGGASERARARLEDMQVDESSWSERVDTLVVMAEEAATPEEKRELYLRAARLAKRFDKSRLESLLASAYGADPADKQVASMFEGMLTEEERYQSLLDFQRKILDNKSGPARAGAAFKFGVRWATRHQNVEAGAKLLAESLTHDPQNEAAFAYLREVWGTKEGNWERVLRLAEETQGEKSASPFVVAQAGAVAWRQLGNLIRARKWFEQLAELTPDHPTLKAFEAQIGEKITGTSATPAPQEPSQAAPAPVAEVAAPTPAPISAAAPEPPSAAAPEPPSAAAPEPPSAAAPEPPSAPALRAEPEEAPSAAVVSAPSSPSPDAPPSASESIAEDPGDTAAATAAKLDELRSKAQKQEQAKRYNEYVKTLIEIAETADDRDEKISSYEKAAELYTTKFSNAAEAVKCYEAILAIDGEHAQALEFLRQSYEKRRDWEKLIGLMRREAAQLPEGLDRASKYLEIAKLATERVKKPEVCIELWDEVIQNDPENTEALNALAVLHERAKDWEALARTLRQQVDITFDSAAKQQLLGKLGALYGERLNNDEAAVEAWRQLIALNPQDRKAQEALKKLYLKLGRWDDIEVFYAESGKWDEFIRVLEAQEAKETDDRAKIGMLIKIAELYLVQKQKPDRAARAYEKVLSIEPTHLGAAEALIPIYSQANNPKGLASAIEVKLLHDQDDATRLALYREVAALYEQKLKEPQRAFERYLSSFKIAPDDARSIEDVERASRITTGWDELISAYSAVVADAEADGNTSLSIDLRLRLGRVLLEEVKRVDDALAQFRAVYDVDSENAAAIAALERLYRETNRFQELLGIYQRRLELSDDMLDRKQILYGIAELYVGELKDPAQAIATYRQVIDDEPMDAQSLAALDKLYGEQQQWEDYVEVLRKRIELEQSEAALVDLKLRLGTTLEKHLGDPSGALENYREILFLDPANDAARLALEALLENENLRAEAAAILQDIYESRSDWERLIQALEILAVAEADSSARVSLLRKVAQTAAENLGDLNRAFDAQARALRDDPSHADTRAELEDLAGRANAWDRLDGIFGDIAESLSDARLSREYWMRLASIHERLGKVDDAANGYLRVLSIDPADAEALAAMDALYRRTERWNDLIGVYRRRIELAQEATERESLYAQMAEVYDHRLGQPEEAISAYREVLTQDPASLSALTALDSLFQRQEMWEELADNLEAQLNLSTDDAQQISLMLRLAALRESKMNMVDSAIDIYSQVLDRQPSNADALAELERLAKLPAHELAISEVLEPLYRQSGDYMKLIGVHEIQVRRSDDVTRRVDLLHQIATLYEEAGGDLNSAFDTYARALKEDSGSESTQRSIDRLARATGRFADLAAVYETLAASEAEADLASALYTMSAQVYEQDLGDMDSAIRHYRRVLEIDPSNLHAAESLERIFRSAERYRELSETLQLKAEILDDINEKKAAFFAAASIEEDVLERHEAAIAVYGKVLQLDSEDLRAVDALIKLYLGLSRWPDLLAVYQSKADLVVDSEDKKRIYYQIGAVYERELNDVQNAIDTYQRVLEIDPDDMQALGRLDVLYQMSRNWPELLSVLQHEAEIATDPAESISYQYRIAELYEKHLDDVSRAIDLYRDLLQQMPDHEPALKALEVIKDGTKEPLGAALVLEPIYDASGEWQKLISVLEVQVRAAEDPYAKVDLLHRIGRLAEEMLSDHVTAFETYARAVAVDVSNEESLSNLERLAMIVNRWQDVAALYDAELNRLADDSARFVELGIRLAQIFETQLDDVDNAVARYRRVLEVEPENKTAVSALDRLFTTTERWRDLVEILVREAELGDSPEEILEYKYRLGVVHQTRLNDLGEAIAAYREVLLAAPEHTPTLEALEGLFASGIKQMEIGEILEPLYQSAGEWEKLASVYEAELAHQKEQSDRLAMYYRQAELHEERLLSMDGALGVYVRALKEYPKDEKTLEEVERLAGSVDGGWELAANAYADVLGVHTADKEVQTSIGKRLARVFEHELGDVAKAEETYRYVLGVEPLEAEALANLDRIYTTMEQYPELASVLEQRVRATQDEPELVELYLRLGQTYEERLVQNDEAIRAFRQVFDELDKTNDQAIQALERIYSSTGAWTNLRVVLQRELENALGDTEQADILAKTAHLLADRLNDIAGAVETWKRVLELRGEDPEALGALANLYERMGQWAELCDVLERHYDNAIDDETRVAVLLRRAKLFTEQLGRDDSALEDYSRVLDIDYSNLEALYAIAAIWRKRGDANEIVGALHQTVDRARDALPAENLVALFRELGTLYQHTLQQPYDAIDAWRKLLEVDPRDFEAMAALENLLRAEERWEEVIEVKMGRAAAYEAPADRVREYLEIASLWEHQVGEKDKGALAYEKILEIEPTHDQAYFALEGLHAAAGRAEPLIELYLARLETRDEIPEKTDILRKVARVFEEQLDDKPQAFDALLTGFEMDFEDMDTVRYLERMAAATNRWPELVQTVNGWLQQQQDARQIITLCLRLAKWYAEDLGHPEYAQPYYQKVLEKDPNNVAVLRLMANFFKKTGQWQTQGQTLTSALNVAVLDTDRKEILTELGEVLEKQMNDVDQGMGFYKRALDVDSLHLPALEALERIYTDRDQPTDLVDILLRKAKSLTDPQAVAAVKLRTGGLYETTLGQTDRAGAVYREVLDIDGSNLLAMRGLERVYGALQQWPELVRVLEMQLDVVATERERIEVLMKIARIQEEQFLKPDLAAARLEQVVEIDPNNEIALESLERCYRRLRQWLDLVNTYDRHIQATLDRAKKIELWGHTAKVYAEEVQDLDRAIDAYLNIVDLDEANIPALEALAKLYEKQNEASKAIDYMSRVADLTPDGKQRVEMYYRIGKQLDGLGDRVQAQERFEMALDLDPRHLPTLASLRAIANDSADWDRATRYLEQEQMYTEAPRARAKLLVELGKLREEMLNEHDLAVQAYEMALQSDADNEEAAMPLFKEYIATERWAQAEPLGEMLVRKSGKRDRTEQLDLQKAFGSVLEKSGKNEQALKAYQAAHTLNVTDMEAIRGLADVTFKLQDWPTALTNYQKVLAATEESETETRTTIYYKLGAIKQAQGQAKQAINNFEKALGIDPSHVPTLQAMVAVYESLKDWKQVAHYNRQLLDGIMDGAERFKMLNEIADVWIDKENNIPKGVEALEEALDLEPQNHVLLHKLLQQYQKTGQWLQMVETLQRIADIEPQPDRRSRYLFTMAQIYRDKLEDQMRAVELFNEALDLNPGFLEAFERINKILTSMKEWKQLERAYRKMLHRVAGKGNTDLEFNLWHALGLIYRDRLNDRTASGEAFKMASRLKPEDMTEHLILAEIYEQSEQLDAAIAEYQAMVKLDPMRVDPYKRLYRLYADSKQYDPAWCIAGALAFLRKADPEEQQYYEDYRPQGLIQAKSRLDNEQWIRNLFHEEENLYVGKIFEMLAGAALQAKIKTLEAQKQLPVLDARFRQDPATSTVTFARTFGWAANVLGLPAPLLYVRSDVPGALVAVPNPQPASVAGQTVLTGFSPQELTFICGKHLAMYRGEHYIKTLFPTVTELTVLLFAGMKLVAPETPVPPDIEKQIIATAQQVRQFMQPMQLEGLRMVVKKFLAEGAKANIKRWVQCVDITAARAGLLLCADMEIARKILAAEPQQPGDLPPQDKLKELLVFATSEQYFALRHTLGISIGE</sequence>
<feature type="repeat" description="TPR" evidence="1">
    <location>
        <begin position="1200"/>
        <end position="1233"/>
    </location>
</feature>
<dbReference type="PROSITE" id="PS50293">
    <property type="entry name" value="TPR_REGION"/>
    <property type="match status" value="1"/>
</dbReference>
<keyword evidence="1" id="KW-0802">TPR repeat</keyword>
<accession>A0A017TET5</accession>
<dbReference type="Pfam" id="PF13174">
    <property type="entry name" value="TPR_6"/>
    <property type="match status" value="2"/>
</dbReference>
<dbReference type="Gene3D" id="1.25.40.10">
    <property type="entry name" value="Tetratricopeptide repeat domain"/>
    <property type="match status" value="16"/>
</dbReference>
<dbReference type="eggNOG" id="COG0457">
    <property type="taxonomic scope" value="Bacteria"/>
</dbReference>
<feature type="repeat" description="TPR" evidence="1">
    <location>
        <begin position="2985"/>
        <end position="3018"/>
    </location>
</feature>
<protein>
    <submittedName>
        <fullName evidence="3">TPR domain protein, putative component of TonB system</fullName>
    </submittedName>
</protein>
<feature type="compositionally biased region" description="Pro residues" evidence="2">
    <location>
        <begin position="404"/>
        <end position="433"/>
    </location>
</feature>
<gene>
    <name evidence="3" type="ORF">CAP_0180</name>
</gene>
<feature type="repeat" description="TPR" evidence="1">
    <location>
        <begin position="2948"/>
        <end position="2981"/>
    </location>
</feature>
<feature type="compositionally biased region" description="Low complexity" evidence="2">
    <location>
        <begin position="443"/>
        <end position="453"/>
    </location>
</feature>
<feature type="repeat" description="TPR" evidence="1">
    <location>
        <begin position="1505"/>
        <end position="1538"/>
    </location>
</feature>
<evidence type="ECO:0000256" key="2">
    <source>
        <dbReference type="SAM" id="MobiDB-lite"/>
    </source>
</evidence>
<comment type="caution">
    <text evidence="3">The sequence shown here is derived from an EMBL/GenBank/DDBJ whole genome shotgun (WGS) entry which is preliminary data.</text>
</comment>
<dbReference type="Pfam" id="PF13181">
    <property type="entry name" value="TPR_8"/>
    <property type="match status" value="3"/>
</dbReference>